<protein>
    <submittedName>
        <fullName evidence="1">Uncharacterized protein</fullName>
    </submittedName>
</protein>
<comment type="caution">
    <text evidence="1">The sequence shown here is derived from an EMBL/GenBank/DDBJ whole genome shotgun (WGS) entry which is preliminary data.</text>
</comment>
<reference evidence="1 2" key="1">
    <citation type="submission" date="2020-08" db="EMBL/GenBank/DDBJ databases">
        <title>Sequencing the genomes of 1000 actinobacteria strains.</title>
        <authorList>
            <person name="Klenk H.-P."/>
        </authorList>
    </citation>
    <scope>NUCLEOTIDE SEQUENCE [LARGE SCALE GENOMIC DNA]</scope>
    <source>
        <strain evidence="1 2">DSM 45486</strain>
    </source>
</reference>
<sequence>MHGFAGAAYEAARQSERGVVLVADKKDVLTTSNKSVYRKEWTKLGTAFVVHRVFSGAGELEVIGCARP</sequence>
<proteinExistence type="predicted"/>
<dbReference type="AlphaFoldDB" id="A0A7W9HFF1"/>
<dbReference type="EMBL" id="JACHMO010000001">
    <property type="protein sequence ID" value="MBB5801272.1"/>
    <property type="molecule type" value="Genomic_DNA"/>
</dbReference>
<name>A0A7W9HFF1_9PSEU</name>
<gene>
    <name evidence="1" type="ORF">F4560_001040</name>
</gene>
<evidence type="ECO:0000313" key="2">
    <source>
        <dbReference type="Proteomes" id="UP000552097"/>
    </source>
</evidence>
<keyword evidence="2" id="KW-1185">Reference proteome</keyword>
<dbReference type="Proteomes" id="UP000552097">
    <property type="component" value="Unassembled WGS sequence"/>
</dbReference>
<accession>A0A7W9HFF1</accession>
<evidence type="ECO:0000313" key="1">
    <source>
        <dbReference type="EMBL" id="MBB5801272.1"/>
    </source>
</evidence>
<organism evidence="1 2">
    <name type="scientific">Saccharothrix ecbatanensis</name>
    <dbReference type="NCBI Taxonomy" id="1105145"/>
    <lineage>
        <taxon>Bacteria</taxon>
        <taxon>Bacillati</taxon>
        <taxon>Actinomycetota</taxon>
        <taxon>Actinomycetes</taxon>
        <taxon>Pseudonocardiales</taxon>
        <taxon>Pseudonocardiaceae</taxon>
        <taxon>Saccharothrix</taxon>
    </lineage>
</organism>
<dbReference type="RefSeq" id="WP_312869899.1">
    <property type="nucleotide sequence ID" value="NZ_JACHMO010000001.1"/>
</dbReference>